<feature type="chain" id="PRO_5045438336" evidence="1">
    <location>
        <begin position="22"/>
        <end position="90"/>
    </location>
</feature>
<evidence type="ECO:0000313" key="3">
    <source>
        <dbReference type="Proteomes" id="UP001390339"/>
    </source>
</evidence>
<accession>A0ABR2HKN7</accession>
<reference evidence="2 3" key="1">
    <citation type="journal article" date="2024" name="IMA Fungus">
        <title>Apiospora arundinis, a panoply of carbohydrate-active enzymes and secondary metabolites.</title>
        <authorList>
            <person name="Sorensen T."/>
            <person name="Petersen C."/>
            <person name="Muurmann A.T."/>
            <person name="Christiansen J.V."/>
            <person name="Brundto M.L."/>
            <person name="Overgaard C.K."/>
            <person name="Boysen A.T."/>
            <person name="Wollenberg R.D."/>
            <person name="Larsen T.O."/>
            <person name="Sorensen J.L."/>
            <person name="Nielsen K.L."/>
            <person name="Sondergaard T.E."/>
        </authorList>
    </citation>
    <scope>NUCLEOTIDE SEQUENCE [LARGE SCALE GENOMIC DNA]</scope>
    <source>
        <strain evidence="2 3">AAU 773</strain>
    </source>
</reference>
<feature type="signal peptide" evidence="1">
    <location>
        <begin position="1"/>
        <end position="21"/>
    </location>
</feature>
<protein>
    <submittedName>
        <fullName evidence="2">Uncharacterized protein</fullName>
    </submittedName>
</protein>
<organism evidence="2 3">
    <name type="scientific">Apiospora arundinis</name>
    <dbReference type="NCBI Taxonomy" id="335852"/>
    <lineage>
        <taxon>Eukaryota</taxon>
        <taxon>Fungi</taxon>
        <taxon>Dikarya</taxon>
        <taxon>Ascomycota</taxon>
        <taxon>Pezizomycotina</taxon>
        <taxon>Sordariomycetes</taxon>
        <taxon>Xylariomycetidae</taxon>
        <taxon>Amphisphaeriales</taxon>
        <taxon>Apiosporaceae</taxon>
        <taxon>Apiospora</taxon>
    </lineage>
</organism>
<keyword evidence="3" id="KW-1185">Reference proteome</keyword>
<dbReference type="Proteomes" id="UP001390339">
    <property type="component" value="Unassembled WGS sequence"/>
</dbReference>
<sequence>MQPTFLLALAGFLSLQAFVAATPIESEEALVLRSLDPRAQSCKVYTDCARCQSGYWRCCFAGCRGQPPQGGQQCTCVQDGHDLGASCGCT</sequence>
<evidence type="ECO:0000313" key="2">
    <source>
        <dbReference type="EMBL" id="KAK8848711.1"/>
    </source>
</evidence>
<dbReference type="EMBL" id="JAPCWZ010000010">
    <property type="protein sequence ID" value="KAK8848711.1"/>
    <property type="molecule type" value="Genomic_DNA"/>
</dbReference>
<comment type="caution">
    <text evidence="2">The sequence shown here is derived from an EMBL/GenBank/DDBJ whole genome shotgun (WGS) entry which is preliminary data.</text>
</comment>
<name>A0ABR2HKN7_9PEZI</name>
<evidence type="ECO:0000256" key="1">
    <source>
        <dbReference type="SAM" id="SignalP"/>
    </source>
</evidence>
<keyword evidence="1" id="KW-0732">Signal</keyword>
<proteinExistence type="predicted"/>
<gene>
    <name evidence="2" type="ORF">PGQ11_015191</name>
</gene>